<evidence type="ECO:0000256" key="10">
    <source>
        <dbReference type="ARBA" id="ARBA00037444"/>
    </source>
</evidence>
<dbReference type="InterPro" id="IPR050654">
    <property type="entry name" value="AChE-related_enzymes"/>
</dbReference>
<gene>
    <name evidence="15" type="primary">LOC118299760</name>
</gene>
<keyword evidence="13" id="KW-0732">Signal</keyword>
<comment type="catalytic activity">
    <reaction evidence="9">
        <text>an acylcholine + H2O = a carboxylate + choline + H(+)</text>
        <dbReference type="Rhea" id="RHEA:21964"/>
        <dbReference type="ChEBI" id="CHEBI:15354"/>
        <dbReference type="ChEBI" id="CHEBI:15377"/>
        <dbReference type="ChEBI" id="CHEBI:15378"/>
        <dbReference type="ChEBI" id="CHEBI:29067"/>
        <dbReference type="ChEBI" id="CHEBI:35287"/>
        <dbReference type="EC" id="3.1.1.8"/>
    </reaction>
</comment>
<reference evidence="15" key="1">
    <citation type="submission" date="2023-05" db="EMBL/GenBank/DDBJ databases">
        <title>High-quality long-read genome of Scophthalmus maximus.</title>
        <authorList>
            <person name="Lien S."/>
            <person name="Martinez P."/>
        </authorList>
    </citation>
    <scope>NUCLEOTIDE SEQUENCE [LARGE SCALE GENOMIC DNA]</scope>
</reference>
<dbReference type="PANTHER" id="PTHR43918:SF5">
    <property type="entry name" value="CHOLINESTERASE"/>
    <property type="match status" value="1"/>
</dbReference>
<dbReference type="GeneTree" id="ENSGT00940000157637"/>
<keyword evidence="6 13" id="KW-0378">Hydrolase</keyword>
<comment type="function">
    <text evidence="10">Esterase with broad substrate specificity. Contributes to the inactivation of the neurotransmitter acetylcholine. Can degrade neurotoxic organophosphate esters.</text>
</comment>
<comment type="similarity">
    <text evidence="2 13">Belongs to the type-B carboxylesterase/lipase family.</text>
</comment>
<keyword evidence="3" id="KW-0719">Serine esterase</keyword>
<keyword evidence="4" id="KW-0964">Secreted</keyword>
<dbReference type="PRINTS" id="PR00878">
    <property type="entry name" value="CHOLNESTRASE"/>
</dbReference>
<organism evidence="15 16">
    <name type="scientific">Scophthalmus maximus</name>
    <name type="common">Turbot</name>
    <name type="synonym">Psetta maxima</name>
    <dbReference type="NCBI Taxonomy" id="52904"/>
    <lineage>
        <taxon>Eukaryota</taxon>
        <taxon>Metazoa</taxon>
        <taxon>Chordata</taxon>
        <taxon>Craniata</taxon>
        <taxon>Vertebrata</taxon>
        <taxon>Euteleostomi</taxon>
        <taxon>Actinopterygii</taxon>
        <taxon>Neopterygii</taxon>
        <taxon>Teleostei</taxon>
        <taxon>Neoteleostei</taxon>
        <taxon>Acanthomorphata</taxon>
        <taxon>Carangaria</taxon>
        <taxon>Pleuronectiformes</taxon>
        <taxon>Pleuronectoidei</taxon>
        <taxon>Scophthalmidae</taxon>
        <taxon>Scophthalmus</taxon>
    </lineage>
</organism>
<dbReference type="Gene3D" id="3.40.50.1820">
    <property type="entry name" value="alpha/beta hydrolase"/>
    <property type="match status" value="1"/>
</dbReference>
<comment type="subcellular location">
    <subcellularLocation>
        <location evidence="1">Secreted</location>
    </subcellularLocation>
</comment>
<name>A0A8D3CKG7_SCOMX</name>
<dbReference type="AlphaFoldDB" id="A0A8D3CKG7"/>
<feature type="chain" id="PRO_5034526982" description="Carboxylic ester hydrolase" evidence="13">
    <location>
        <begin position="23"/>
        <end position="605"/>
    </location>
</feature>
<accession>A0A8D3CKG7</accession>
<evidence type="ECO:0000259" key="14">
    <source>
        <dbReference type="Pfam" id="PF00135"/>
    </source>
</evidence>
<keyword evidence="5" id="KW-0597">Phosphoprotein</keyword>
<dbReference type="InterPro" id="IPR029058">
    <property type="entry name" value="AB_hydrolase_fold"/>
</dbReference>
<dbReference type="Proteomes" id="UP000694558">
    <property type="component" value="Chromosome 3"/>
</dbReference>
<proteinExistence type="inferred from homology"/>
<dbReference type="EC" id="3.1.1.-" evidence="13"/>
<feature type="domain" description="Carboxylesterase type B" evidence="14">
    <location>
        <begin position="29"/>
        <end position="550"/>
    </location>
</feature>
<dbReference type="InterPro" id="IPR019819">
    <property type="entry name" value="Carboxylesterase_B_CS"/>
</dbReference>
<dbReference type="InterPro" id="IPR000997">
    <property type="entry name" value="Cholinesterase"/>
</dbReference>
<feature type="active site" description="Acyl-ester intermediate" evidence="12">
    <location>
        <position position="230"/>
    </location>
</feature>
<evidence type="ECO:0000256" key="1">
    <source>
        <dbReference type="ARBA" id="ARBA00004613"/>
    </source>
</evidence>
<dbReference type="PROSITE" id="PS00122">
    <property type="entry name" value="CARBOXYLESTERASE_B_1"/>
    <property type="match status" value="1"/>
</dbReference>
<evidence type="ECO:0000256" key="4">
    <source>
        <dbReference type="ARBA" id="ARBA00022525"/>
    </source>
</evidence>
<evidence type="ECO:0000256" key="13">
    <source>
        <dbReference type="RuleBase" id="RU361235"/>
    </source>
</evidence>
<dbReference type="GO" id="GO:0006581">
    <property type="term" value="P:acetylcholine catabolic process"/>
    <property type="evidence" value="ECO:0007669"/>
    <property type="project" value="TreeGrafter"/>
</dbReference>
<evidence type="ECO:0000256" key="5">
    <source>
        <dbReference type="ARBA" id="ARBA00022553"/>
    </source>
</evidence>
<dbReference type="FunFam" id="3.40.50.1820:FF:000029">
    <property type="entry name" value="Acetylcholinesterase"/>
    <property type="match status" value="1"/>
</dbReference>
<evidence type="ECO:0000313" key="15">
    <source>
        <dbReference type="Ensembl" id="ENSSMAP00000047775.1"/>
    </source>
</evidence>
<protein>
    <recommendedName>
        <fullName evidence="13">Carboxylic ester hydrolase</fullName>
        <ecNumber evidence="13">3.1.1.-</ecNumber>
    </recommendedName>
</protein>
<comment type="subunit">
    <text evidence="11">Homotetramer; disulfide-linked. Dimer of dimers.</text>
</comment>
<dbReference type="PROSITE" id="PS00941">
    <property type="entry name" value="CARBOXYLESTERASE_B_2"/>
    <property type="match status" value="1"/>
</dbReference>
<evidence type="ECO:0000256" key="2">
    <source>
        <dbReference type="ARBA" id="ARBA00005964"/>
    </source>
</evidence>
<evidence type="ECO:0000256" key="11">
    <source>
        <dbReference type="ARBA" id="ARBA00038819"/>
    </source>
</evidence>
<feature type="active site" description="Charge relay system" evidence="12">
    <location>
        <position position="469"/>
    </location>
</feature>
<dbReference type="GO" id="GO:0019695">
    <property type="term" value="P:choline metabolic process"/>
    <property type="evidence" value="ECO:0007669"/>
    <property type="project" value="TreeGrafter"/>
</dbReference>
<evidence type="ECO:0000256" key="9">
    <source>
        <dbReference type="ARBA" id="ARBA00036543"/>
    </source>
</evidence>
<evidence type="ECO:0000256" key="7">
    <source>
        <dbReference type="ARBA" id="ARBA00023157"/>
    </source>
</evidence>
<evidence type="ECO:0000313" key="16">
    <source>
        <dbReference type="Proteomes" id="UP000694558"/>
    </source>
</evidence>
<sequence length="605" mass="66585">MATVPLRPHFAVLLLLLDLLTASPTAQDDLLVNTKHGKVQGKLLPVLGGNVRAFLGIPYGKPPLGKLRFRAPEPVERWEGVRDATAFPHSCYQILDTTHPGFHGAEMWNPNTPLSEDCLYLNVWAPHFNKTQPQPSPPAPVLVWIYGGGFSSGTSSLEMYNGHFLSKSEGVVVVSMNYRLGALGFLSLPDNENIRGNAGLLDQRLALQWVANNIAAFGGDPSKVTLFGESAGSASVGFHLLSPGSHGLFQRAVMESGSPNACWATTSQTESWNRALVLATSLGCPESNSAKLEACLQQADPGKIALQQHDVLTTPSLLGLPFAPVVDGDFLSDKPEVLLSTGNLPKKELLLGVNKDEGTIFIINVPGINITGQSLITRNEFLHGVTLTMEDASDVTRETAILQYTDWTDENNRMKNRDLLGSLVGDQLFVCPALEFAQRYSQHGGKTFLYLFDHRSSINPWPAWMGVMHGYEIEFVFGMPLNASLGYTKTEVNMTKKIMKHWANFARTGDPGIDGVQWPAFTPQQQEYVTLNTNPPEPKTMMRAQECQLWNKLIPRFFLPLSACGGDLCPVLLHHSSRGLEESEERRVSHHFTDHRVNDTQTLLL</sequence>
<dbReference type="PANTHER" id="PTHR43918">
    <property type="entry name" value="ACETYLCHOLINESTERASE"/>
    <property type="match status" value="1"/>
</dbReference>
<reference evidence="15" key="2">
    <citation type="submission" date="2025-08" db="UniProtKB">
        <authorList>
            <consortium name="Ensembl"/>
        </authorList>
    </citation>
    <scope>IDENTIFICATION</scope>
</reference>
<dbReference type="InterPro" id="IPR019826">
    <property type="entry name" value="Carboxylesterase_B_AS"/>
</dbReference>
<evidence type="ECO:0000256" key="3">
    <source>
        <dbReference type="ARBA" id="ARBA00022487"/>
    </source>
</evidence>
<dbReference type="SUPFAM" id="SSF53474">
    <property type="entry name" value="alpha/beta-Hydrolases"/>
    <property type="match status" value="1"/>
</dbReference>
<feature type="active site" description="Charge relay system" evidence="12">
    <location>
        <position position="357"/>
    </location>
</feature>
<feature type="signal peptide" evidence="13">
    <location>
        <begin position="1"/>
        <end position="22"/>
    </location>
</feature>
<dbReference type="Ensembl" id="ENSSMAT00000074656.1">
    <property type="protein sequence ID" value="ENSSMAP00000047775.1"/>
    <property type="gene ID" value="ENSSMAG00000020396.2"/>
</dbReference>
<dbReference type="InterPro" id="IPR002018">
    <property type="entry name" value="CarbesteraseB"/>
</dbReference>
<keyword evidence="7" id="KW-1015">Disulfide bond</keyword>
<dbReference type="Pfam" id="PF00135">
    <property type="entry name" value="COesterase"/>
    <property type="match status" value="1"/>
</dbReference>
<dbReference type="GO" id="GO:0005615">
    <property type="term" value="C:extracellular space"/>
    <property type="evidence" value="ECO:0007669"/>
    <property type="project" value="TreeGrafter"/>
</dbReference>
<dbReference type="GO" id="GO:0005886">
    <property type="term" value="C:plasma membrane"/>
    <property type="evidence" value="ECO:0007669"/>
    <property type="project" value="TreeGrafter"/>
</dbReference>
<evidence type="ECO:0000256" key="6">
    <source>
        <dbReference type="ARBA" id="ARBA00022801"/>
    </source>
</evidence>
<dbReference type="GO" id="GO:0003990">
    <property type="term" value="F:acetylcholinesterase activity"/>
    <property type="evidence" value="ECO:0007669"/>
    <property type="project" value="TreeGrafter"/>
</dbReference>
<evidence type="ECO:0000256" key="8">
    <source>
        <dbReference type="ARBA" id="ARBA00023180"/>
    </source>
</evidence>
<evidence type="ECO:0000256" key="12">
    <source>
        <dbReference type="PIRSR" id="PIRSR600997-1"/>
    </source>
</evidence>
<keyword evidence="8" id="KW-0325">Glycoprotein</keyword>
<dbReference type="CDD" id="cd00312">
    <property type="entry name" value="Esterase_lipase"/>
    <property type="match status" value="1"/>
</dbReference>